<gene>
    <name evidence="1" type="primary">106069796</name>
</gene>
<dbReference type="Proteomes" id="UP000076420">
    <property type="component" value="Unassembled WGS sequence"/>
</dbReference>
<dbReference type="VEuPathDB" id="VectorBase:BGLB029296"/>
<organism evidence="1 2">
    <name type="scientific">Biomphalaria glabrata</name>
    <name type="common">Bloodfluke planorb</name>
    <name type="synonym">Freshwater snail</name>
    <dbReference type="NCBI Taxonomy" id="6526"/>
    <lineage>
        <taxon>Eukaryota</taxon>
        <taxon>Metazoa</taxon>
        <taxon>Spiralia</taxon>
        <taxon>Lophotrochozoa</taxon>
        <taxon>Mollusca</taxon>
        <taxon>Gastropoda</taxon>
        <taxon>Heterobranchia</taxon>
        <taxon>Euthyneura</taxon>
        <taxon>Panpulmonata</taxon>
        <taxon>Hygrophila</taxon>
        <taxon>Lymnaeoidea</taxon>
        <taxon>Planorbidae</taxon>
        <taxon>Biomphalaria</taxon>
    </lineage>
</organism>
<proteinExistence type="predicted"/>
<protein>
    <submittedName>
        <fullName evidence="1">Uncharacterized protein</fullName>
    </submittedName>
</protein>
<dbReference type="OrthoDB" id="10038545at2759"/>
<evidence type="ECO:0000313" key="1">
    <source>
        <dbReference type="EnsemblMetazoa" id="BGLB029296-PA"/>
    </source>
</evidence>
<dbReference type="RefSeq" id="XP_013084992.2">
    <property type="nucleotide sequence ID" value="XM_013229538.2"/>
</dbReference>
<accession>A0A2C9LC33</accession>
<dbReference type="InterPro" id="IPR009003">
    <property type="entry name" value="Peptidase_S1_PA"/>
</dbReference>
<dbReference type="AlphaFoldDB" id="A0A2C9LC33"/>
<sequence length="325" mass="36422">MDSGNFFGDSETQISEGGEADMHRHFIDCDKNPGHVEFVPIDDFHLENLPEGYRDNDLLVFMRALAGLTVRVDVKVASARRPHFWPDTDVVYPFSHLKERRVWRTGSGRVCDVRKFQSGLAQSGSSREGSCAVCRCTKCQHSDSPSKLWWEYAVSTATHVVFDDVEASHVTCRLFYDNKDSPMVTLDGFSVENASIQNDRCKMVCTSCDVNLGSKLDQMVGHFKDAWLKVRDKFIKTRDFDKLTLIVSHPHGCSKQISVGHWVDKHRVGNEEDLKKFTYTTCTCPGSSGAPIYLVGFSWKGSVYHLVHCGASKSGLNYSGAGYIT</sequence>
<dbReference type="KEGG" id="bgt:106069796"/>
<dbReference type="VEuPathDB" id="VectorBase:BGLAX_043398"/>
<reference evidence="1" key="1">
    <citation type="submission" date="2020-05" db="UniProtKB">
        <authorList>
            <consortium name="EnsemblMetazoa"/>
        </authorList>
    </citation>
    <scope>IDENTIFICATION</scope>
    <source>
        <strain evidence="1">BB02</strain>
    </source>
</reference>
<name>A0A2C9LC33_BIOGL</name>
<dbReference type="SUPFAM" id="SSF50494">
    <property type="entry name" value="Trypsin-like serine proteases"/>
    <property type="match status" value="1"/>
</dbReference>
<evidence type="ECO:0000313" key="2">
    <source>
        <dbReference type="Proteomes" id="UP000076420"/>
    </source>
</evidence>
<dbReference type="EnsemblMetazoa" id="BGLB029296-RA">
    <property type="protein sequence ID" value="BGLB029296-PA"/>
    <property type="gene ID" value="BGLB029296"/>
</dbReference>